<keyword evidence="3" id="KW-1185">Reference proteome</keyword>
<evidence type="ECO:0000313" key="3">
    <source>
        <dbReference type="Proteomes" id="UP001385951"/>
    </source>
</evidence>
<dbReference type="AlphaFoldDB" id="A0AAW0GEY7"/>
<comment type="caution">
    <text evidence="2">The sequence shown here is derived from an EMBL/GenBank/DDBJ whole genome shotgun (WGS) entry which is preliminary data.</text>
</comment>
<protein>
    <submittedName>
        <fullName evidence="2">Uncharacterized protein</fullName>
    </submittedName>
</protein>
<organism evidence="2 3">
    <name type="scientific">Cerrena zonata</name>
    <dbReference type="NCBI Taxonomy" id="2478898"/>
    <lineage>
        <taxon>Eukaryota</taxon>
        <taxon>Fungi</taxon>
        <taxon>Dikarya</taxon>
        <taxon>Basidiomycota</taxon>
        <taxon>Agaricomycotina</taxon>
        <taxon>Agaricomycetes</taxon>
        <taxon>Polyporales</taxon>
        <taxon>Cerrenaceae</taxon>
        <taxon>Cerrena</taxon>
    </lineage>
</organism>
<keyword evidence="1" id="KW-0812">Transmembrane</keyword>
<gene>
    <name evidence="2" type="ORF">QCA50_006493</name>
</gene>
<accession>A0AAW0GEY7</accession>
<keyword evidence="1" id="KW-1133">Transmembrane helix</keyword>
<keyword evidence="1" id="KW-0472">Membrane</keyword>
<dbReference type="EMBL" id="JASBNA010000007">
    <property type="protein sequence ID" value="KAK7689854.1"/>
    <property type="molecule type" value="Genomic_DNA"/>
</dbReference>
<evidence type="ECO:0000256" key="1">
    <source>
        <dbReference type="SAM" id="Phobius"/>
    </source>
</evidence>
<dbReference type="Proteomes" id="UP001385951">
    <property type="component" value="Unassembled WGS sequence"/>
</dbReference>
<proteinExistence type="predicted"/>
<evidence type="ECO:0000313" key="2">
    <source>
        <dbReference type="EMBL" id="KAK7689854.1"/>
    </source>
</evidence>
<feature type="transmembrane region" description="Helical" evidence="1">
    <location>
        <begin position="40"/>
        <end position="63"/>
    </location>
</feature>
<reference evidence="2 3" key="1">
    <citation type="submission" date="2022-09" db="EMBL/GenBank/DDBJ databases">
        <authorList>
            <person name="Palmer J.M."/>
        </authorList>
    </citation>
    <scope>NUCLEOTIDE SEQUENCE [LARGE SCALE GENOMIC DNA]</scope>
    <source>
        <strain evidence="2 3">DSM 7382</strain>
    </source>
</reference>
<sequence>MVAISYYVLTAQATCPEPLPTSSMLVAVENSNNASSPTPVGTIVAGAVVFGVLLLGLAFRSFIKLQHQGRIGFLPRFRSAGANESLTATPGNVIANPSSVTSTNDTMLYPVASTHGGVNAAE</sequence>
<name>A0AAW0GEY7_9APHY</name>